<reference evidence="2 3" key="1">
    <citation type="journal article" date="2011" name="Proc. Natl. Acad. Sci. U.S.A.">
        <title>Niche of harmful alga Aureococcus anophagefferens revealed through ecogenomics.</title>
        <authorList>
            <person name="Gobler C.J."/>
            <person name="Berry D.L."/>
            <person name="Dyhrman S.T."/>
            <person name="Wilhelm S.W."/>
            <person name="Salamov A."/>
            <person name="Lobanov A.V."/>
            <person name="Zhang Y."/>
            <person name="Collier J.L."/>
            <person name="Wurch L.L."/>
            <person name="Kustka A.B."/>
            <person name="Dill B.D."/>
            <person name="Shah M."/>
            <person name="VerBerkmoes N.C."/>
            <person name="Kuo A."/>
            <person name="Terry A."/>
            <person name="Pangilinan J."/>
            <person name="Lindquist E.A."/>
            <person name="Lucas S."/>
            <person name="Paulsen I.T."/>
            <person name="Hattenrath-Lehmann T.K."/>
            <person name="Talmage S.C."/>
            <person name="Walker E.A."/>
            <person name="Koch F."/>
            <person name="Burson A.M."/>
            <person name="Marcoval M.A."/>
            <person name="Tang Y.Z."/>
            <person name="Lecleir G.R."/>
            <person name="Coyne K.J."/>
            <person name="Berg G.M."/>
            <person name="Bertrand E.M."/>
            <person name="Saito M.A."/>
            <person name="Gladyshev V.N."/>
            <person name="Grigoriev I.V."/>
        </authorList>
    </citation>
    <scope>NUCLEOTIDE SEQUENCE [LARGE SCALE GENOMIC DNA]</scope>
    <source>
        <strain evidence="3">CCMP 1984</strain>
    </source>
</reference>
<dbReference type="EMBL" id="GL833156">
    <property type="protein sequence ID" value="EGB04085.1"/>
    <property type="molecule type" value="Genomic_DNA"/>
</dbReference>
<evidence type="ECO:0000313" key="3">
    <source>
        <dbReference type="Proteomes" id="UP000002729"/>
    </source>
</evidence>
<dbReference type="KEGG" id="aaf:AURANDRAFT_67516"/>
<feature type="compositionally biased region" description="Basic and acidic residues" evidence="1">
    <location>
        <begin position="152"/>
        <end position="164"/>
    </location>
</feature>
<evidence type="ECO:0000256" key="1">
    <source>
        <dbReference type="SAM" id="MobiDB-lite"/>
    </source>
</evidence>
<proteinExistence type="predicted"/>
<dbReference type="RefSeq" id="XP_009041210.1">
    <property type="nucleotide sequence ID" value="XM_009042962.1"/>
</dbReference>
<evidence type="ECO:0000313" key="2">
    <source>
        <dbReference type="EMBL" id="EGB04085.1"/>
    </source>
</evidence>
<sequence>MSYESNFDYNGDVSKVDKITFGIMIPELIRSGLFDQPMCPSDGRRERGHVRVRRHGVPVLRQRPDARRNRSGEPSRTRAGPGAYLPIVAHRLPPRRLLDAVVEEVQTRDGRILRRHDEDDDDGARLPRGYVPQCAAGITLSSESRGAARRAPAADDAPRVHLRP</sequence>
<feature type="compositionally biased region" description="Basic and acidic residues" evidence="1">
    <location>
        <begin position="62"/>
        <end position="76"/>
    </location>
</feature>
<feature type="region of interest" description="Disordered" evidence="1">
    <location>
        <begin position="59"/>
        <end position="85"/>
    </location>
</feature>
<name>F0YLE8_AURAN</name>
<accession>F0YLE8</accession>
<feature type="region of interest" description="Disordered" evidence="1">
    <location>
        <begin position="139"/>
        <end position="164"/>
    </location>
</feature>
<dbReference type="Proteomes" id="UP000002729">
    <property type="component" value="Unassembled WGS sequence"/>
</dbReference>
<gene>
    <name evidence="2" type="ORF">AURANDRAFT_67516</name>
</gene>
<protein>
    <submittedName>
        <fullName evidence="2">Uncharacterized protein</fullName>
    </submittedName>
</protein>
<keyword evidence="3" id="KW-1185">Reference proteome</keyword>
<dbReference type="GeneID" id="20226280"/>
<organism evidence="3">
    <name type="scientific">Aureococcus anophagefferens</name>
    <name type="common">Harmful bloom alga</name>
    <dbReference type="NCBI Taxonomy" id="44056"/>
    <lineage>
        <taxon>Eukaryota</taxon>
        <taxon>Sar</taxon>
        <taxon>Stramenopiles</taxon>
        <taxon>Ochrophyta</taxon>
        <taxon>Pelagophyceae</taxon>
        <taxon>Pelagomonadales</taxon>
        <taxon>Pelagomonadaceae</taxon>
        <taxon>Aureococcus</taxon>
    </lineage>
</organism>
<dbReference type="AlphaFoldDB" id="F0YLE8"/>
<dbReference type="InParanoid" id="F0YLE8"/>